<dbReference type="PANTHER" id="PTHR10237:SF14">
    <property type="entry name" value="MYND-TYPE DOMAIN-CONTAINING PROTEIN"/>
    <property type="match status" value="1"/>
</dbReference>
<dbReference type="GO" id="GO:0000981">
    <property type="term" value="F:DNA-binding transcription factor activity, RNA polymerase II-specific"/>
    <property type="evidence" value="ECO:0007669"/>
    <property type="project" value="TreeGrafter"/>
</dbReference>
<evidence type="ECO:0000259" key="5">
    <source>
        <dbReference type="PROSITE" id="PS50865"/>
    </source>
</evidence>
<evidence type="ECO:0000313" key="7">
    <source>
        <dbReference type="Proteomes" id="UP001213681"/>
    </source>
</evidence>
<dbReference type="SUPFAM" id="SSF144232">
    <property type="entry name" value="HIT/MYND zinc finger-like"/>
    <property type="match status" value="1"/>
</dbReference>
<evidence type="ECO:0000256" key="4">
    <source>
        <dbReference type="PROSITE-ProRule" id="PRU00134"/>
    </source>
</evidence>
<dbReference type="AlphaFoldDB" id="A0AAD6BYR3"/>
<feature type="domain" description="MYND-type" evidence="5">
    <location>
        <begin position="175"/>
        <end position="216"/>
    </location>
</feature>
<dbReference type="Pfam" id="PF01753">
    <property type="entry name" value="zf-MYND"/>
    <property type="match status" value="1"/>
</dbReference>
<evidence type="ECO:0000256" key="3">
    <source>
        <dbReference type="ARBA" id="ARBA00022833"/>
    </source>
</evidence>
<accession>A0AAD6BYR3</accession>
<dbReference type="GO" id="GO:0008270">
    <property type="term" value="F:zinc ion binding"/>
    <property type="evidence" value="ECO:0007669"/>
    <property type="project" value="UniProtKB-KW"/>
</dbReference>
<dbReference type="RefSeq" id="XP_056761445.1">
    <property type="nucleotide sequence ID" value="XM_056912596.1"/>
</dbReference>
<organism evidence="6 7">
    <name type="scientific">Penicillium daleae</name>
    <dbReference type="NCBI Taxonomy" id="63821"/>
    <lineage>
        <taxon>Eukaryota</taxon>
        <taxon>Fungi</taxon>
        <taxon>Dikarya</taxon>
        <taxon>Ascomycota</taxon>
        <taxon>Pezizomycotina</taxon>
        <taxon>Eurotiomycetes</taxon>
        <taxon>Eurotiomycetidae</taxon>
        <taxon>Eurotiales</taxon>
        <taxon>Aspergillaceae</taxon>
        <taxon>Penicillium</taxon>
    </lineage>
</organism>
<evidence type="ECO:0000256" key="1">
    <source>
        <dbReference type="ARBA" id="ARBA00022723"/>
    </source>
</evidence>
<comment type="caution">
    <text evidence="6">The sequence shown here is derived from an EMBL/GenBank/DDBJ whole genome shotgun (WGS) entry which is preliminary data.</text>
</comment>
<keyword evidence="7" id="KW-1185">Reference proteome</keyword>
<dbReference type="PROSITE" id="PS01360">
    <property type="entry name" value="ZF_MYND_1"/>
    <property type="match status" value="1"/>
</dbReference>
<dbReference type="Gene3D" id="6.10.140.2220">
    <property type="match status" value="1"/>
</dbReference>
<dbReference type="PANTHER" id="PTHR10237">
    <property type="entry name" value="DEFORMED EPIDERMAL AUTOREGULATORY FACTOR 1 HOMOLOG SUPPRESSIN"/>
    <property type="match status" value="1"/>
</dbReference>
<keyword evidence="2 4" id="KW-0863">Zinc-finger</keyword>
<dbReference type="InterPro" id="IPR024119">
    <property type="entry name" value="TF_DEAF-1"/>
</dbReference>
<dbReference type="GeneID" id="81602839"/>
<dbReference type="EMBL" id="JAPVEA010000008">
    <property type="protein sequence ID" value="KAJ5438216.1"/>
    <property type="molecule type" value="Genomic_DNA"/>
</dbReference>
<evidence type="ECO:0000256" key="2">
    <source>
        <dbReference type="ARBA" id="ARBA00022771"/>
    </source>
</evidence>
<dbReference type="GO" id="GO:0005634">
    <property type="term" value="C:nucleus"/>
    <property type="evidence" value="ECO:0007669"/>
    <property type="project" value="TreeGrafter"/>
</dbReference>
<proteinExistence type="predicted"/>
<dbReference type="InterPro" id="IPR002893">
    <property type="entry name" value="Znf_MYND"/>
</dbReference>
<keyword evidence="1" id="KW-0479">Metal-binding</keyword>
<evidence type="ECO:0000313" key="6">
    <source>
        <dbReference type="EMBL" id="KAJ5438216.1"/>
    </source>
</evidence>
<reference evidence="6" key="1">
    <citation type="submission" date="2022-12" db="EMBL/GenBank/DDBJ databases">
        <authorList>
            <person name="Petersen C."/>
        </authorList>
    </citation>
    <scope>NUCLEOTIDE SEQUENCE</scope>
    <source>
        <strain evidence="6">IBT 16125</strain>
    </source>
</reference>
<sequence>MPSSQHERVKIFNELRRPEFDDLGQPNHYHFCIKSLPFVPGDAVFMVNPWNGHEHTEGRTRIVSLPPDQQAKIIVPLLLYSFNTRFDESGFIHQMHNDMYPWAPWSWSTTDPVLASAVSTRLRAIGVRKELCEVSVSGSDDVETAEQRWAVMERQLEAAISILPDEFAEDVETSCNACGFTPSLDYSFQRCARCKEAYYCSRECQKEDWKLHKKTCTPPDT</sequence>
<reference evidence="6" key="2">
    <citation type="journal article" date="2023" name="IMA Fungus">
        <title>Comparative genomic study of the Penicillium genus elucidates a diverse pangenome and 15 lateral gene transfer events.</title>
        <authorList>
            <person name="Petersen C."/>
            <person name="Sorensen T."/>
            <person name="Nielsen M.R."/>
            <person name="Sondergaard T.E."/>
            <person name="Sorensen J.L."/>
            <person name="Fitzpatrick D.A."/>
            <person name="Frisvad J.C."/>
            <person name="Nielsen K.L."/>
        </authorList>
    </citation>
    <scope>NUCLEOTIDE SEQUENCE</scope>
    <source>
        <strain evidence="6">IBT 16125</strain>
    </source>
</reference>
<keyword evidence="3" id="KW-0862">Zinc</keyword>
<dbReference type="PROSITE" id="PS50865">
    <property type="entry name" value="ZF_MYND_2"/>
    <property type="match status" value="1"/>
</dbReference>
<protein>
    <recommendedName>
        <fullName evidence="5">MYND-type domain-containing protein</fullName>
    </recommendedName>
</protein>
<name>A0AAD6BYR3_9EURO</name>
<dbReference type="Proteomes" id="UP001213681">
    <property type="component" value="Unassembled WGS sequence"/>
</dbReference>
<gene>
    <name evidence="6" type="ORF">N7458_009214</name>
</gene>